<feature type="region of interest" description="Disordered" evidence="1">
    <location>
        <begin position="1"/>
        <end position="33"/>
    </location>
</feature>
<gene>
    <name evidence="2" type="ORF">JTE90_024582</name>
</gene>
<comment type="caution">
    <text evidence="2">The sequence shown here is derived from an EMBL/GenBank/DDBJ whole genome shotgun (WGS) entry which is preliminary data.</text>
</comment>
<dbReference type="EMBL" id="JAFNEN010000106">
    <property type="protein sequence ID" value="KAG8194253.1"/>
    <property type="molecule type" value="Genomic_DNA"/>
</dbReference>
<reference evidence="2 3" key="1">
    <citation type="journal article" date="2022" name="Nat. Ecol. Evol.">
        <title>A masculinizing supergene underlies an exaggerated male reproductive morph in a spider.</title>
        <authorList>
            <person name="Hendrickx F."/>
            <person name="De Corte Z."/>
            <person name="Sonet G."/>
            <person name="Van Belleghem S.M."/>
            <person name="Kostlbacher S."/>
            <person name="Vangestel C."/>
        </authorList>
    </citation>
    <scope>NUCLEOTIDE SEQUENCE [LARGE SCALE GENOMIC DNA]</scope>
    <source>
        <strain evidence="2">W744_W776</strain>
    </source>
</reference>
<proteinExistence type="predicted"/>
<dbReference type="AlphaFoldDB" id="A0AAV6VF49"/>
<evidence type="ECO:0000313" key="3">
    <source>
        <dbReference type="Proteomes" id="UP000827092"/>
    </source>
</evidence>
<organism evidence="2 3">
    <name type="scientific">Oedothorax gibbosus</name>
    <dbReference type="NCBI Taxonomy" id="931172"/>
    <lineage>
        <taxon>Eukaryota</taxon>
        <taxon>Metazoa</taxon>
        <taxon>Ecdysozoa</taxon>
        <taxon>Arthropoda</taxon>
        <taxon>Chelicerata</taxon>
        <taxon>Arachnida</taxon>
        <taxon>Araneae</taxon>
        <taxon>Araneomorphae</taxon>
        <taxon>Entelegynae</taxon>
        <taxon>Araneoidea</taxon>
        <taxon>Linyphiidae</taxon>
        <taxon>Erigoninae</taxon>
        <taxon>Oedothorax</taxon>
    </lineage>
</organism>
<name>A0AAV6VF49_9ARAC</name>
<sequence>MHLRKSSKSTSPLPASKSSNGSTLIQRGSDPRPFPQVNPCALLCQVAQMAMAETGGQRGYTTRPTRCMLLMWNCTFTKKRVWRPLP</sequence>
<dbReference type="Proteomes" id="UP000827092">
    <property type="component" value="Unassembled WGS sequence"/>
</dbReference>
<keyword evidence="3" id="KW-1185">Reference proteome</keyword>
<protein>
    <submittedName>
        <fullName evidence="2">Uncharacterized protein</fullName>
    </submittedName>
</protein>
<feature type="compositionally biased region" description="Polar residues" evidence="1">
    <location>
        <begin position="8"/>
        <end position="26"/>
    </location>
</feature>
<evidence type="ECO:0000256" key="1">
    <source>
        <dbReference type="SAM" id="MobiDB-lite"/>
    </source>
</evidence>
<accession>A0AAV6VF49</accession>
<evidence type="ECO:0000313" key="2">
    <source>
        <dbReference type="EMBL" id="KAG8194253.1"/>
    </source>
</evidence>